<keyword evidence="3" id="KW-1185">Reference proteome</keyword>
<dbReference type="Gene3D" id="3.80.10.10">
    <property type="entry name" value="Ribonuclease Inhibitor"/>
    <property type="match status" value="1"/>
</dbReference>
<evidence type="ECO:0000313" key="3">
    <source>
        <dbReference type="Proteomes" id="UP001172457"/>
    </source>
</evidence>
<protein>
    <submittedName>
        <fullName evidence="2">Uncharacterized protein</fullName>
    </submittedName>
</protein>
<keyword evidence="1" id="KW-0472">Membrane</keyword>
<name>A0AA38WB68_9ASTR</name>
<dbReference type="EMBL" id="JARYMX010000004">
    <property type="protein sequence ID" value="KAJ9553997.1"/>
    <property type="molecule type" value="Genomic_DNA"/>
</dbReference>
<comment type="caution">
    <text evidence="2">The sequence shown here is derived from an EMBL/GenBank/DDBJ whole genome shotgun (WGS) entry which is preliminary data.</text>
</comment>
<evidence type="ECO:0000256" key="1">
    <source>
        <dbReference type="SAM" id="Phobius"/>
    </source>
</evidence>
<dbReference type="InterPro" id="IPR032675">
    <property type="entry name" value="LRR_dom_sf"/>
</dbReference>
<keyword evidence="1" id="KW-0812">Transmembrane</keyword>
<feature type="transmembrane region" description="Helical" evidence="1">
    <location>
        <begin position="7"/>
        <end position="24"/>
    </location>
</feature>
<dbReference type="PANTHER" id="PTHR15140">
    <property type="entry name" value="TUBULIN-SPECIFIC CHAPERONE E"/>
    <property type="match status" value="1"/>
</dbReference>
<dbReference type="SUPFAM" id="SSF52047">
    <property type="entry name" value="RNI-like"/>
    <property type="match status" value="1"/>
</dbReference>
<proteinExistence type="predicted"/>
<keyword evidence="1" id="KW-1133">Transmembrane helix</keyword>
<organism evidence="2 3">
    <name type="scientific">Centaurea solstitialis</name>
    <name type="common">yellow star-thistle</name>
    <dbReference type="NCBI Taxonomy" id="347529"/>
    <lineage>
        <taxon>Eukaryota</taxon>
        <taxon>Viridiplantae</taxon>
        <taxon>Streptophyta</taxon>
        <taxon>Embryophyta</taxon>
        <taxon>Tracheophyta</taxon>
        <taxon>Spermatophyta</taxon>
        <taxon>Magnoliopsida</taxon>
        <taxon>eudicotyledons</taxon>
        <taxon>Gunneridae</taxon>
        <taxon>Pentapetalae</taxon>
        <taxon>asterids</taxon>
        <taxon>campanulids</taxon>
        <taxon>Asterales</taxon>
        <taxon>Asteraceae</taxon>
        <taxon>Carduoideae</taxon>
        <taxon>Cardueae</taxon>
        <taxon>Centaureinae</taxon>
        <taxon>Centaurea</taxon>
    </lineage>
</organism>
<dbReference type="PANTHER" id="PTHR15140:SF37">
    <property type="entry name" value="UBIQUITIN-LIKE DOMAIN-CONTAINING PROTEIN"/>
    <property type="match status" value="1"/>
</dbReference>
<dbReference type="Proteomes" id="UP001172457">
    <property type="component" value="Chromosome 4"/>
</dbReference>
<gene>
    <name evidence="2" type="ORF">OSB04_018042</name>
</gene>
<accession>A0AA38WB68</accession>
<dbReference type="AlphaFoldDB" id="A0AA38WB68"/>
<reference evidence="2" key="1">
    <citation type="submission" date="2023-03" db="EMBL/GenBank/DDBJ databases">
        <title>Chromosome-scale reference genome and RAD-based genetic map of yellow starthistle (Centaurea solstitialis) reveal putative structural variation and QTLs associated with invader traits.</title>
        <authorList>
            <person name="Reatini B."/>
            <person name="Cang F.A."/>
            <person name="Jiang Q."/>
            <person name="Mckibben M.T.W."/>
            <person name="Barker M.S."/>
            <person name="Rieseberg L.H."/>
            <person name="Dlugosch K.M."/>
        </authorList>
    </citation>
    <scope>NUCLEOTIDE SEQUENCE</scope>
    <source>
        <strain evidence="2">CAN-66</strain>
        <tissue evidence="2">Leaf</tissue>
    </source>
</reference>
<evidence type="ECO:0000313" key="2">
    <source>
        <dbReference type="EMBL" id="KAJ9553997.1"/>
    </source>
</evidence>
<sequence length="446" mass="51352">MKRPVRPMFSVVFVFVAIAATLYFRIMVSGGTGDPFTETKKLPLVFNATLLTFAAIDLDVRMFMEDLKKIIHGNHHPLINNDPLILSKRPQFQLLYQELDSIIQTLSNIHEISSRQSHHKMKIGSSSRIDHRQNPRWIRLKQQSQDIVVGLDRHAEIIREKAYRRYKAIGVAYCRDGRTREESWELLKQKVFHGDECPERLIEPGTQNCKKMSWTTSFSGCHGRSSSKRTNEQRFVGKIACTGLPEDFRINVKKGDKLWVAEGLLKKLEIEAWRILAKAYLMDLTNRNLVIVAKRNAIGECSKYLEFLPYLENLKLLGRSLRWDHIAFPATLKKVSLINCDLPWSHMSVIQLLPNLEVLKLDGNLVTTGRQWDALSDCEDLEEIPLEIGDIATLELIEIDMCNNSVVESVKRIQQEQHDMGNYELNITVNRKDLSFYSSQRSSESD</sequence>